<comment type="caution">
    <text evidence="7">The sequence shown here is derived from an EMBL/GenBank/DDBJ whole genome shotgun (WGS) entry which is preliminary data.</text>
</comment>
<keyword evidence="4 5" id="KW-0560">Oxidoreductase</keyword>
<dbReference type="SUPFAM" id="SSF55469">
    <property type="entry name" value="FMN-dependent nitroreductase-like"/>
    <property type="match status" value="1"/>
</dbReference>
<evidence type="ECO:0000313" key="7">
    <source>
        <dbReference type="EMBL" id="HIR62010.1"/>
    </source>
</evidence>
<sequence>MARFKDRRSIRKYSRRGIPEGLIEALAGEASRAATMGNMQLYSLVVTEDGPEREALAAAHHHQPMVQEAPAVLTFCADFHRFSRWCEERDAAPGYGNFVSFINAATDTLLFAQAFITLAEECGLGTCILGTTVYNPDKIIEALHLPSLVVPVLTVTLGWPDEAPEQTDRLPVEAILHAGHYHDYTAEDIDRIYAEKEALPESRYFVELNGTENLAQVFTRFRFTRQECLEMSAKMREVLKSQGFWECKLR</sequence>
<feature type="domain" description="Nitroreductase" evidence="6">
    <location>
        <begin position="5"/>
        <end position="159"/>
    </location>
</feature>
<dbReference type="AlphaFoldDB" id="A0A9D1DZE1"/>
<dbReference type="Pfam" id="PF00881">
    <property type="entry name" value="Nitroreductase"/>
    <property type="match status" value="1"/>
</dbReference>
<reference evidence="7" key="1">
    <citation type="submission" date="2020-10" db="EMBL/GenBank/DDBJ databases">
        <authorList>
            <person name="Gilroy R."/>
        </authorList>
    </citation>
    <scope>NUCLEOTIDE SEQUENCE</scope>
    <source>
        <strain evidence="7">ChiHjej13B12-12457</strain>
    </source>
</reference>
<organism evidence="7 8">
    <name type="scientific">Candidatus Coprenecus avistercoris</name>
    <dbReference type="NCBI Taxonomy" id="2840730"/>
    <lineage>
        <taxon>Bacteria</taxon>
        <taxon>Pseudomonadati</taxon>
        <taxon>Bacteroidota</taxon>
        <taxon>Bacteroidia</taxon>
        <taxon>Bacteroidales</taxon>
        <taxon>Rikenellaceae</taxon>
        <taxon>Rikenellaceae incertae sedis</taxon>
        <taxon>Candidatus Coprenecus</taxon>
    </lineage>
</organism>
<evidence type="ECO:0000313" key="8">
    <source>
        <dbReference type="Proteomes" id="UP000886744"/>
    </source>
</evidence>
<dbReference type="PANTHER" id="PTHR43425:SF2">
    <property type="entry name" value="OXYGEN-INSENSITIVE NADPH NITROREDUCTASE"/>
    <property type="match status" value="1"/>
</dbReference>
<name>A0A9D1DZE1_9BACT</name>
<gene>
    <name evidence="7" type="ORF">IAC94_00600</name>
</gene>
<dbReference type="GO" id="GO:0016491">
    <property type="term" value="F:oxidoreductase activity"/>
    <property type="evidence" value="ECO:0007669"/>
    <property type="project" value="UniProtKB-UniRule"/>
</dbReference>
<keyword evidence="3 5" id="KW-0288">FMN</keyword>
<evidence type="ECO:0000256" key="4">
    <source>
        <dbReference type="ARBA" id="ARBA00023002"/>
    </source>
</evidence>
<evidence type="ECO:0000256" key="2">
    <source>
        <dbReference type="ARBA" id="ARBA00022630"/>
    </source>
</evidence>
<dbReference type="Gene3D" id="3.40.109.10">
    <property type="entry name" value="NADH Oxidase"/>
    <property type="match status" value="1"/>
</dbReference>
<keyword evidence="5" id="KW-0521">NADP</keyword>
<dbReference type="InterPro" id="IPR029479">
    <property type="entry name" value="Nitroreductase"/>
</dbReference>
<evidence type="ECO:0000256" key="3">
    <source>
        <dbReference type="ARBA" id="ARBA00022643"/>
    </source>
</evidence>
<evidence type="ECO:0000256" key="1">
    <source>
        <dbReference type="ARBA" id="ARBA00008366"/>
    </source>
</evidence>
<accession>A0A9D1DZE1</accession>
<proteinExistence type="inferred from homology"/>
<comment type="similarity">
    <text evidence="1 5">Belongs to the flavin oxidoreductase frp family.</text>
</comment>
<dbReference type="InterPro" id="IPR000415">
    <property type="entry name" value="Nitroreductase-like"/>
</dbReference>
<dbReference type="PANTHER" id="PTHR43425">
    <property type="entry name" value="OXYGEN-INSENSITIVE NADPH NITROREDUCTASE"/>
    <property type="match status" value="1"/>
</dbReference>
<evidence type="ECO:0000259" key="6">
    <source>
        <dbReference type="Pfam" id="PF00881"/>
    </source>
</evidence>
<dbReference type="InterPro" id="IPR016446">
    <property type="entry name" value="Flavin_OxRdtase_Frp"/>
</dbReference>
<protein>
    <submittedName>
        <fullName evidence="7">Nitroreductase family protein</fullName>
    </submittedName>
</protein>
<evidence type="ECO:0000256" key="5">
    <source>
        <dbReference type="PIRNR" id="PIRNR005426"/>
    </source>
</evidence>
<reference evidence="7" key="2">
    <citation type="journal article" date="2021" name="PeerJ">
        <title>Extensive microbial diversity within the chicken gut microbiome revealed by metagenomics and culture.</title>
        <authorList>
            <person name="Gilroy R."/>
            <person name="Ravi A."/>
            <person name="Getino M."/>
            <person name="Pursley I."/>
            <person name="Horton D.L."/>
            <person name="Alikhan N.F."/>
            <person name="Baker D."/>
            <person name="Gharbi K."/>
            <person name="Hall N."/>
            <person name="Watson M."/>
            <person name="Adriaenssens E.M."/>
            <person name="Foster-Nyarko E."/>
            <person name="Jarju S."/>
            <person name="Secka A."/>
            <person name="Antonio M."/>
            <person name="Oren A."/>
            <person name="Chaudhuri R.R."/>
            <person name="La Ragione R."/>
            <person name="Hildebrand F."/>
            <person name="Pallen M.J."/>
        </authorList>
    </citation>
    <scope>NUCLEOTIDE SEQUENCE</scope>
    <source>
        <strain evidence="7">ChiHjej13B12-12457</strain>
    </source>
</reference>
<keyword evidence="2 5" id="KW-0285">Flavoprotein</keyword>
<dbReference type="PIRSF" id="PIRSF005426">
    <property type="entry name" value="Frp"/>
    <property type="match status" value="1"/>
</dbReference>
<dbReference type="Proteomes" id="UP000886744">
    <property type="component" value="Unassembled WGS sequence"/>
</dbReference>
<dbReference type="EMBL" id="DVHI01000013">
    <property type="protein sequence ID" value="HIR62010.1"/>
    <property type="molecule type" value="Genomic_DNA"/>
</dbReference>